<gene>
    <name evidence="2" type="ORF">EB796_012842</name>
</gene>
<dbReference type="Gene3D" id="3.10.20.90">
    <property type="entry name" value="Phosphatidylinositol 3-kinase Catalytic Subunit, Chain A, domain 1"/>
    <property type="match status" value="1"/>
</dbReference>
<dbReference type="SUPFAM" id="SSF54236">
    <property type="entry name" value="Ubiquitin-like"/>
    <property type="match status" value="1"/>
</dbReference>
<keyword evidence="3" id="KW-1185">Reference proteome</keyword>
<sequence>MQEIKDRLDIDESVRPPSGRNITTLRIKDTNNHTYVLKMKFSDTIGDVMSYINDLRDSSSYEYRLVSTFPSKVYEDFTESLFAAGLTPNASLHIRICK</sequence>
<dbReference type="InterPro" id="IPR001012">
    <property type="entry name" value="UBX_dom"/>
</dbReference>
<dbReference type="OrthoDB" id="6279438at2759"/>
<dbReference type="Pfam" id="PF00789">
    <property type="entry name" value="UBX"/>
    <property type="match status" value="1"/>
</dbReference>
<proteinExistence type="predicted"/>
<dbReference type="Proteomes" id="UP000593567">
    <property type="component" value="Unassembled WGS sequence"/>
</dbReference>
<dbReference type="AlphaFoldDB" id="A0A7J7JS84"/>
<feature type="domain" description="UBX" evidence="1">
    <location>
        <begin position="18"/>
        <end position="94"/>
    </location>
</feature>
<dbReference type="PANTHER" id="PTHR23333:SF4">
    <property type="entry name" value="UBX DOMAIN-CONTAINING PROTEIN 11"/>
    <property type="match status" value="1"/>
</dbReference>
<name>A0A7J7JS84_BUGNE</name>
<dbReference type="PANTHER" id="PTHR23333">
    <property type="entry name" value="UBX DOMAIN CONTAINING PROTEIN"/>
    <property type="match status" value="1"/>
</dbReference>
<comment type="caution">
    <text evidence="2">The sequence shown here is derived from an EMBL/GenBank/DDBJ whole genome shotgun (WGS) entry which is preliminary data.</text>
</comment>
<reference evidence="2" key="1">
    <citation type="submission" date="2020-06" db="EMBL/GenBank/DDBJ databases">
        <title>Draft genome of Bugula neritina, a colonial animal packing powerful symbionts and potential medicines.</title>
        <authorList>
            <person name="Rayko M."/>
        </authorList>
    </citation>
    <scope>NUCLEOTIDE SEQUENCE [LARGE SCALE GENOMIC DNA]</scope>
    <source>
        <strain evidence="2">Kwan_BN1</strain>
    </source>
</reference>
<dbReference type="CDD" id="cd17077">
    <property type="entry name" value="UBX_UBXN11"/>
    <property type="match status" value="1"/>
</dbReference>
<dbReference type="GO" id="GO:0043130">
    <property type="term" value="F:ubiquitin binding"/>
    <property type="evidence" value="ECO:0007669"/>
    <property type="project" value="TreeGrafter"/>
</dbReference>
<dbReference type="PROSITE" id="PS50033">
    <property type="entry name" value="UBX"/>
    <property type="match status" value="1"/>
</dbReference>
<dbReference type="EMBL" id="VXIV02001900">
    <property type="protein sequence ID" value="KAF6028857.1"/>
    <property type="molecule type" value="Genomic_DNA"/>
</dbReference>
<organism evidence="2 3">
    <name type="scientific">Bugula neritina</name>
    <name type="common">Brown bryozoan</name>
    <name type="synonym">Sertularia neritina</name>
    <dbReference type="NCBI Taxonomy" id="10212"/>
    <lineage>
        <taxon>Eukaryota</taxon>
        <taxon>Metazoa</taxon>
        <taxon>Spiralia</taxon>
        <taxon>Lophotrochozoa</taxon>
        <taxon>Bryozoa</taxon>
        <taxon>Gymnolaemata</taxon>
        <taxon>Cheilostomatida</taxon>
        <taxon>Flustrina</taxon>
        <taxon>Buguloidea</taxon>
        <taxon>Bugulidae</taxon>
        <taxon>Bugula</taxon>
    </lineage>
</organism>
<dbReference type="InterPro" id="IPR029071">
    <property type="entry name" value="Ubiquitin-like_domsf"/>
</dbReference>
<evidence type="ECO:0000259" key="1">
    <source>
        <dbReference type="PROSITE" id="PS50033"/>
    </source>
</evidence>
<protein>
    <submittedName>
        <fullName evidence="2">UBXN11</fullName>
    </submittedName>
</protein>
<evidence type="ECO:0000313" key="2">
    <source>
        <dbReference type="EMBL" id="KAF6028857.1"/>
    </source>
</evidence>
<dbReference type="GO" id="GO:0043161">
    <property type="term" value="P:proteasome-mediated ubiquitin-dependent protein catabolic process"/>
    <property type="evidence" value="ECO:0007669"/>
    <property type="project" value="TreeGrafter"/>
</dbReference>
<evidence type="ECO:0000313" key="3">
    <source>
        <dbReference type="Proteomes" id="UP000593567"/>
    </source>
</evidence>
<accession>A0A7J7JS84</accession>